<dbReference type="InterPro" id="IPR006527">
    <property type="entry name" value="F-box-assoc_dom_typ1"/>
</dbReference>
<evidence type="ECO:0000313" key="2">
    <source>
        <dbReference type="EMBL" id="KAJ7946381.1"/>
    </source>
</evidence>
<comment type="caution">
    <text evidence="2">The sequence shown here is derived from an EMBL/GenBank/DDBJ whole genome shotgun (WGS) entry which is preliminary data.</text>
</comment>
<keyword evidence="3" id="KW-1185">Reference proteome</keyword>
<sequence>MILGSCNGLLCLRYFGGKIVLWNMSIREYHWLPDTQMEFPGGFGSCEFANYGFGYDSVNEDYKVVRLVQFLNKKEKEFKVYSLKDDVWRRSQDFPYYLCYKYAWGVLVNGALHWAVTQTLESEEKFVLAFGISMEVYGMVPLPEFSDRCFHLTVHVLGGCLCLLCHYFGVRVDVWVMRQYEVKESWG</sequence>
<evidence type="ECO:0000313" key="3">
    <source>
        <dbReference type="Proteomes" id="UP001163823"/>
    </source>
</evidence>
<name>A0AAD7KWH3_QUISA</name>
<evidence type="ECO:0000259" key="1">
    <source>
        <dbReference type="Pfam" id="PF07734"/>
    </source>
</evidence>
<dbReference type="NCBIfam" id="TIGR01640">
    <property type="entry name" value="F_box_assoc_1"/>
    <property type="match status" value="1"/>
</dbReference>
<proteinExistence type="predicted"/>
<accession>A0AAD7KWH3</accession>
<protein>
    <submittedName>
        <fullName evidence="2">F-box protein</fullName>
    </submittedName>
</protein>
<reference evidence="2" key="1">
    <citation type="journal article" date="2023" name="Science">
        <title>Elucidation of the pathway for biosynthesis of saponin adjuvants from the soapbark tree.</title>
        <authorList>
            <person name="Reed J."/>
            <person name="Orme A."/>
            <person name="El-Demerdash A."/>
            <person name="Owen C."/>
            <person name="Martin L.B.B."/>
            <person name="Misra R.C."/>
            <person name="Kikuchi S."/>
            <person name="Rejzek M."/>
            <person name="Martin A.C."/>
            <person name="Harkess A."/>
            <person name="Leebens-Mack J."/>
            <person name="Louveau T."/>
            <person name="Stephenson M.J."/>
            <person name="Osbourn A."/>
        </authorList>
    </citation>
    <scope>NUCLEOTIDE SEQUENCE</scope>
    <source>
        <strain evidence="2">S10</strain>
    </source>
</reference>
<dbReference type="KEGG" id="qsa:O6P43_031322"/>
<feature type="domain" description="F-box associated beta-propeller type 1" evidence="1">
    <location>
        <begin position="5"/>
        <end position="186"/>
    </location>
</feature>
<dbReference type="Proteomes" id="UP001163823">
    <property type="component" value="Chromosome 13"/>
</dbReference>
<dbReference type="EMBL" id="JARAOO010000013">
    <property type="protein sequence ID" value="KAJ7946381.1"/>
    <property type="molecule type" value="Genomic_DNA"/>
</dbReference>
<dbReference type="InterPro" id="IPR050796">
    <property type="entry name" value="SCF_F-box_component"/>
</dbReference>
<gene>
    <name evidence="2" type="ORF">O6P43_031322</name>
</gene>
<dbReference type="PANTHER" id="PTHR31672">
    <property type="entry name" value="BNACNNG10540D PROTEIN"/>
    <property type="match status" value="1"/>
</dbReference>
<dbReference type="PANTHER" id="PTHR31672:SF13">
    <property type="entry name" value="F-BOX PROTEIN CPR30-LIKE"/>
    <property type="match status" value="1"/>
</dbReference>
<dbReference type="Pfam" id="PF07734">
    <property type="entry name" value="FBA_1"/>
    <property type="match status" value="1"/>
</dbReference>
<dbReference type="AlphaFoldDB" id="A0AAD7KWH3"/>
<dbReference type="InterPro" id="IPR017451">
    <property type="entry name" value="F-box-assoc_interact_dom"/>
</dbReference>
<organism evidence="2 3">
    <name type="scientific">Quillaja saponaria</name>
    <name type="common">Soap bark tree</name>
    <dbReference type="NCBI Taxonomy" id="32244"/>
    <lineage>
        <taxon>Eukaryota</taxon>
        <taxon>Viridiplantae</taxon>
        <taxon>Streptophyta</taxon>
        <taxon>Embryophyta</taxon>
        <taxon>Tracheophyta</taxon>
        <taxon>Spermatophyta</taxon>
        <taxon>Magnoliopsida</taxon>
        <taxon>eudicotyledons</taxon>
        <taxon>Gunneridae</taxon>
        <taxon>Pentapetalae</taxon>
        <taxon>rosids</taxon>
        <taxon>fabids</taxon>
        <taxon>Fabales</taxon>
        <taxon>Quillajaceae</taxon>
        <taxon>Quillaja</taxon>
    </lineage>
</organism>